<dbReference type="InterPro" id="IPR052213">
    <property type="entry name" value="PAR3"/>
</dbReference>
<feature type="domain" description="Par3/HAL N-terminal" evidence="4">
    <location>
        <begin position="1"/>
        <end position="45"/>
    </location>
</feature>
<evidence type="ECO:0000259" key="4">
    <source>
        <dbReference type="Pfam" id="PF12053"/>
    </source>
</evidence>
<dbReference type="PANTHER" id="PTHR16484:SF17">
    <property type="entry name" value="BAZOOKA, ISOFORM B"/>
    <property type="match status" value="1"/>
</dbReference>
<name>A0ABQ9ZI81_9CRUS</name>
<evidence type="ECO:0000256" key="1">
    <source>
        <dbReference type="ARBA" id="ARBA00022618"/>
    </source>
</evidence>
<evidence type="ECO:0000313" key="5">
    <source>
        <dbReference type="EMBL" id="KAK4012634.1"/>
    </source>
</evidence>
<protein>
    <recommendedName>
        <fullName evidence="4">Par3/HAL N-terminal domain-containing protein</fullName>
    </recommendedName>
</protein>
<evidence type="ECO:0000256" key="2">
    <source>
        <dbReference type="ARBA" id="ARBA00022737"/>
    </source>
</evidence>
<organism evidence="5 6">
    <name type="scientific">Daphnia magna</name>
    <dbReference type="NCBI Taxonomy" id="35525"/>
    <lineage>
        <taxon>Eukaryota</taxon>
        <taxon>Metazoa</taxon>
        <taxon>Ecdysozoa</taxon>
        <taxon>Arthropoda</taxon>
        <taxon>Crustacea</taxon>
        <taxon>Branchiopoda</taxon>
        <taxon>Diplostraca</taxon>
        <taxon>Cladocera</taxon>
        <taxon>Anomopoda</taxon>
        <taxon>Daphniidae</taxon>
        <taxon>Daphnia</taxon>
    </lineage>
</organism>
<keyword evidence="6" id="KW-1185">Reference proteome</keyword>
<dbReference type="Gene3D" id="3.10.20.90">
    <property type="entry name" value="Phosphatidylinositol 3-kinase Catalytic Subunit, Chain A, domain 1"/>
    <property type="match status" value="1"/>
</dbReference>
<comment type="caution">
    <text evidence="5">The sequence shown here is derived from an EMBL/GenBank/DDBJ whole genome shotgun (WGS) entry which is preliminary data.</text>
</comment>
<dbReference type="PANTHER" id="PTHR16484">
    <property type="entry name" value="PARTITIONING DEFECTIVE 3 RELATED"/>
    <property type="match status" value="1"/>
</dbReference>
<keyword evidence="3" id="KW-0131">Cell cycle</keyword>
<accession>A0ABQ9ZI81</accession>
<keyword evidence="2" id="KW-0677">Repeat</keyword>
<proteinExistence type="predicted"/>
<evidence type="ECO:0000256" key="3">
    <source>
        <dbReference type="ARBA" id="ARBA00023306"/>
    </source>
</evidence>
<gene>
    <name evidence="5" type="ORF">OUZ56_024873</name>
</gene>
<sequence>MKVTVCFGPVSVVVPCGNGDILVRDLISQAVTRYRKASNKGMTGWQKKRPSTRCVKCGS</sequence>
<dbReference type="Pfam" id="PF12053">
    <property type="entry name" value="Par3_HAL_N_term"/>
    <property type="match status" value="1"/>
</dbReference>
<dbReference type="InterPro" id="IPR021922">
    <property type="entry name" value="Par3/HAL_N"/>
</dbReference>
<evidence type="ECO:0000313" key="6">
    <source>
        <dbReference type="Proteomes" id="UP001234178"/>
    </source>
</evidence>
<dbReference type="Proteomes" id="UP001234178">
    <property type="component" value="Unassembled WGS sequence"/>
</dbReference>
<keyword evidence="1" id="KW-0132">Cell division</keyword>
<dbReference type="EMBL" id="JAOYFB010000004">
    <property type="protein sequence ID" value="KAK4012634.1"/>
    <property type="molecule type" value="Genomic_DNA"/>
</dbReference>
<reference evidence="5 6" key="1">
    <citation type="journal article" date="2023" name="Nucleic Acids Res.">
        <title>The hologenome of Daphnia magna reveals possible DNA methylation and microbiome-mediated evolution of the host genome.</title>
        <authorList>
            <person name="Chaturvedi A."/>
            <person name="Li X."/>
            <person name="Dhandapani V."/>
            <person name="Marshall H."/>
            <person name="Kissane S."/>
            <person name="Cuenca-Cambronero M."/>
            <person name="Asole G."/>
            <person name="Calvet F."/>
            <person name="Ruiz-Romero M."/>
            <person name="Marangio P."/>
            <person name="Guigo R."/>
            <person name="Rago D."/>
            <person name="Mirbahai L."/>
            <person name="Eastwood N."/>
            <person name="Colbourne J.K."/>
            <person name="Zhou J."/>
            <person name="Mallon E."/>
            <person name="Orsini L."/>
        </authorList>
    </citation>
    <scope>NUCLEOTIDE SEQUENCE [LARGE SCALE GENOMIC DNA]</scope>
    <source>
        <strain evidence="5">LRV0_1</strain>
    </source>
</reference>